<organism evidence="1 2">
    <name type="scientific">Henosepilachna vigintioctopunctata</name>
    <dbReference type="NCBI Taxonomy" id="420089"/>
    <lineage>
        <taxon>Eukaryota</taxon>
        <taxon>Metazoa</taxon>
        <taxon>Ecdysozoa</taxon>
        <taxon>Arthropoda</taxon>
        <taxon>Hexapoda</taxon>
        <taxon>Insecta</taxon>
        <taxon>Pterygota</taxon>
        <taxon>Neoptera</taxon>
        <taxon>Endopterygota</taxon>
        <taxon>Coleoptera</taxon>
        <taxon>Polyphaga</taxon>
        <taxon>Cucujiformia</taxon>
        <taxon>Coccinelloidea</taxon>
        <taxon>Coccinellidae</taxon>
        <taxon>Epilachninae</taxon>
        <taxon>Epilachnini</taxon>
        <taxon>Henosepilachna</taxon>
    </lineage>
</organism>
<protein>
    <submittedName>
        <fullName evidence="1">Uncharacterized protein</fullName>
    </submittedName>
</protein>
<dbReference type="Proteomes" id="UP001431783">
    <property type="component" value="Unassembled WGS sequence"/>
</dbReference>
<proteinExistence type="predicted"/>
<reference evidence="1 2" key="1">
    <citation type="submission" date="2023-03" db="EMBL/GenBank/DDBJ databases">
        <title>Genome insight into feeding habits of ladybird beetles.</title>
        <authorList>
            <person name="Li H.-S."/>
            <person name="Huang Y.-H."/>
            <person name="Pang H."/>
        </authorList>
    </citation>
    <scope>NUCLEOTIDE SEQUENCE [LARGE SCALE GENOMIC DNA]</scope>
    <source>
        <strain evidence="1">SYSU_2023b</strain>
        <tissue evidence="1">Whole body</tissue>
    </source>
</reference>
<dbReference type="AlphaFoldDB" id="A0AAW1UVI5"/>
<accession>A0AAW1UVI5</accession>
<comment type="caution">
    <text evidence="1">The sequence shown here is derived from an EMBL/GenBank/DDBJ whole genome shotgun (WGS) entry which is preliminary data.</text>
</comment>
<gene>
    <name evidence="1" type="ORF">WA026_022834</name>
</gene>
<name>A0AAW1UVI5_9CUCU</name>
<dbReference type="EMBL" id="JARQZJ010000111">
    <property type="protein sequence ID" value="KAK9887486.1"/>
    <property type="molecule type" value="Genomic_DNA"/>
</dbReference>
<keyword evidence="2" id="KW-1185">Reference proteome</keyword>
<evidence type="ECO:0000313" key="2">
    <source>
        <dbReference type="Proteomes" id="UP001431783"/>
    </source>
</evidence>
<evidence type="ECO:0000313" key="1">
    <source>
        <dbReference type="EMBL" id="KAK9887486.1"/>
    </source>
</evidence>
<sequence>MEKLSEILKFQFNFRINYSNYVHCHFHFHGQENQDVSPHIAELKYILNFIISKFSILYCIYCLDAEQADRMKVMKFVTICHVKLKISNPFGYYLPKTMKRHSMN</sequence>